<evidence type="ECO:0000313" key="4">
    <source>
        <dbReference type="WBParaSite" id="HPBE_0000411601-mRNA-1"/>
    </source>
</evidence>
<dbReference type="OrthoDB" id="771045at2759"/>
<dbReference type="WBParaSite" id="HPBE_0000411601-mRNA-1">
    <property type="protein sequence ID" value="HPBE_0000411601-mRNA-1"/>
    <property type="gene ID" value="HPBE_0000411601"/>
</dbReference>
<reference evidence="2 3" key="1">
    <citation type="submission" date="2018-11" db="EMBL/GenBank/DDBJ databases">
        <authorList>
            <consortium name="Pathogen Informatics"/>
        </authorList>
    </citation>
    <scope>NUCLEOTIDE SEQUENCE [LARGE SCALE GENOMIC DNA]</scope>
</reference>
<accession>A0A183FD50</accession>
<gene>
    <name evidence="2" type="ORF">HPBE_LOCUS4117</name>
</gene>
<name>A0A183FD50_HELPZ</name>
<proteinExistence type="predicted"/>
<keyword evidence="3" id="KW-1185">Reference proteome</keyword>
<organism evidence="3 4">
    <name type="scientific">Heligmosomoides polygyrus</name>
    <name type="common">Parasitic roundworm</name>
    <dbReference type="NCBI Taxonomy" id="6339"/>
    <lineage>
        <taxon>Eukaryota</taxon>
        <taxon>Metazoa</taxon>
        <taxon>Ecdysozoa</taxon>
        <taxon>Nematoda</taxon>
        <taxon>Chromadorea</taxon>
        <taxon>Rhabditida</taxon>
        <taxon>Rhabditina</taxon>
        <taxon>Rhabditomorpha</taxon>
        <taxon>Strongyloidea</taxon>
        <taxon>Heligmosomidae</taxon>
        <taxon>Heligmosomoides</taxon>
    </lineage>
</organism>
<dbReference type="EMBL" id="UZAH01025274">
    <property type="protein sequence ID" value="VDO60117.1"/>
    <property type="molecule type" value="Genomic_DNA"/>
</dbReference>
<protein>
    <submittedName>
        <fullName evidence="4">HTH_48 domain-containing protein</fullName>
    </submittedName>
</protein>
<reference evidence="4" key="2">
    <citation type="submission" date="2019-09" db="UniProtKB">
        <authorList>
            <consortium name="WormBaseParasite"/>
        </authorList>
    </citation>
    <scope>IDENTIFICATION</scope>
</reference>
<accession>A0A3P7XKC3</accession>
<sequence length="89" mass="10305">METKMLRWTAGVTRMDHIRNDAIQQKFGVAPIADKMREAHLLHDTATCCVERKTASGRESDLDNDRLRQLVESDPRRTTRELAQDLRVQ</sequence>
<dbReference type="Proteomes" id="UP000050761">
    <property type="component" value="Unassembled WGS sequence"/>
</dbReference>
<evidence type="ECO:0000256" key="1">
    <source>
        <dbReference type="SAM" id="MobiDB-lite"/>
    </source>
</evidence>
<feature type="region of interest" description="Disordered" evidence="1">
    <location>
        <begin position="56"/>
        <end position="89"/>
    </location>
</feature>
<evidence type="ECO:0000313" key="3">
    <source>
        <dbReference type="Proteomes" id="UP000050761"/>
    </source>
</evidence>
<dbReference type="AlphaFoldDB" id="A0A183FD50"/>
<evidence type="ECO:0000313" key="2">
    <source>
        <dbReference type="EMBL" id="VDO60117.1"/>
    </source>
</evidence>